<dbReference type="OrthoDB" id="6339631at2"/>
<proteinExistence type="predicted"/>
<dbReference type="InterPro" id="IPR036689">
    <property type="entry name" value="ESAT-6-like_sf"/>
</dbReference>
<organism evidence="3 4">
    <name type="scientific">Alkalilimnicola ehrlichii (strain ATCC BAA-1101 / DSM 17681 / MLHE-1)</name>
    <dbReference type="NCBI Taxonomy" id="187272"/>
    <lineage>
        <taxon>Bacteria</taxon>
        <taxon>Pseudomonadati</taxon>
        <taxon>Pseudomonadota</taxon>
        <taxon>Gammaproteobacteria</taxon>
        <taxon>Chromatiales</taxon>
        <taxon>Ectothiorhodospiraceae</taxon>
        <taxon>Alkalilimnicola</taxon>
    </lineage>
</organism>
<dbReference type="HOGENOM" id="CLU_322594_0_0_6"/>
<dbReference type="InterPro" id="IPR046864">
    <property type="entry name" value="VasX_N"/>
</dbReference>
<evidence type="ECO:0000256" key="1">
    <source>
        <dbReference type="SAM" id="Phobius"/>
    </source>
</evidence>
<evidence type="ECO:0000259" key="2">
    <source>
        <dbReference type="Pfam" id="PF20249"/>
    </source>
</evidence>
<dbReference type="Pfam" id="PF20249">
    <property type="entry name" value="VasX_N"/>
    <property type="match status" value="1"/>
</dbReference>
<name>Q0AAE3_ALKEH</name>
<keyword evidence="1" id="KW-0472">Membrane</keyword>
<evidence type="ECO:0000313" key="4">
    <source>
        <dbReference type="Proteomes" id="UP000001962"/>
    </source>
</evidence>
<protein>
    <recommendedName>
        <fullName evidence="2">Toxin VasX N-terminal region domain-containing protein</fullName>
    </recommendedName>
</protein>
<feature type="domain" description="Toxin VasX N-terminal region" evidence="2">
    <location>
        <begin position="10"/>
        <end position="148"/>
    </location>
</feature>
<accession>Q0AAE3</accession>
<evidence type="ECO:0000313" key="3">
    <source>
        <dbReference type="EMBL" id="ABI56194.1"/>
    </source>
</evidence>
<reference evidence="4" key="1">
    <citation type="submission" date="2006-08" db="EMBL/GenBank/DDBJ databases">
        <title>Complete sequence of Alkalilimnicola ehrilichei MLHE-1.</title>
        <authorList>
            <person name="Copeland A."/>
            <person name="Lucas S."/>
            <person name="Lapidus A."/>
            <person name="Barry K."/>
            <person name="Detter J.C."/>
            <person name="Glavina del Rio T."/>
            <person name="Hammon N."/>
            <person name="Israni S."/>
            <person name="Dalin E."/>
            <person name="Tice H."/>
            <person name="Pitluck S."/>
            <person name="Sims D."/>
            <person name="Brettin T."/>
            <person name="Bruce D."/>
            <person name="Han C."/>
            <person name="Tapia R."/>
            <person name="Gilna P."/>
            <person name="Schmutz J."/>
            <person name="Larimer F."/>
            <person name="Land M."/>
            <person name="Hauser L."/>
            <person name="Kyrpides N."/>
            <person name="Mikhailova N."/>
            <person name="Oremland R.S."/>
            <person name="Hoeft S.E."/>
            <person name="Switzer-Blum J."/>
            <person name="Kulp T."/>
            <person name="King G."/>
            <person name="Tabita R."/>
            <person name="Witte B."/>
            <person name="Santini J.M."/>
            <person name="Basu P."/>
            <person name="Hollibaugh J.T."/>
            <person name="Xie G."/>
            <person name="Stolz J.F."/>
            <person name="Richardson P."/>
        </authorList>
    </citation>
    <scope>NUCLEOTIDE SEQUENCE [LARGE SCALE GENOMIC DNA]</scope>
    <source>
        <strain evidence="4">ATCC BAA-1101 / DSM 17681 / MLHE-1</strain>
    </source>
</reference>
<dbReference type="SUPFAM" id="SSF140453">
    <property type="entry name" value="EsxAB dimer-like"/>
    <property type="match status" value="1"/>
</dbReference>
<dbReference type="eggNOG" id="ENOG5033RRJ">
    <property type="taxonomic scope" value="Bacteria"/>
</dbReference>
<keyword evidence="1" id="KW-1133">Transmembrane helix</keyword>
<gene>
    <name evidence="3" type="ordered locus">Mlg_0840</name>
</gene>
<dbReference type="RefSeq" id="WP_011628589.1">
    <property type="nucleotide sequence ID" value="NC_008340.1"/>
</dbReference>
<sequence>MTIAQCPLLAAIVPVRYAIGVNGVSSPFLEDFDLPPLQGRPVTESQGSPDEAAPLRYVARPLRNGWCYVWLDSQQRLVEYRVRGSALEETDRAGAPIGPTARVCIYVPAGETAAIAWSPVRWSDEQFTAIGRDDGRRRAVMREFVPGQGPASSADAWSNEIPELGEFDERDFHWSIEQPATLPVWEDIKRAVDDAEQHATVLVDDPWGVVIELAHLVRQGQAQRADWLANEGEERILAENILALDRQGEGFRGRLPRLADRDRLEQAIHHHGREIRAIEENLDTLAADWARWMGTLWGGEGPESMASAQSHFDPSLDEHHEAMETLWSAALGGVTQYETGATLATNLLDPDTGPPVMPGGHSLWTALLGRLEPVQLADVQRLVGVSESLQAQDWETWAHSLNHLAGQLGHGLATAREGLFLVLATTIGPILREQGATSAHRTLIAGYLAAALARSRQRLKVESVAARALLDWMNEPSARAAGAPSPLYQMRPDLLPELDARQVITIRVVAEGASSAEGNPFLQRALQEAPLKSLLVLMNGLVVVHAGSQLAAGDRSVQTATAAAGGVSGTISATAATIQHFAQIRSDDILARQGLSAGWRGAFDRYLLWGQATNLTLSITAVFDAVYFGYGAWESVRQGDRRSGTIQAGMATAAAGQTAAGAHAFHTYRQARQALLVGRSTQAARTAARARIAPAVILALTLVIVAGAVSLRFTRDNELEHWLRRTRFGTHPADWAGDLDEELGHLYRLLYQPRIRLEARQARNPRSGDVYHYRVLLVTFPGATPFPGMFTLEATERWRTGLVRHDERSRTITEKDLDLDIGGAEAPDGPVYRLIYHNTREGDRLSSLSGTLYYRPFPDLTLPPIRIN</sequence>
<dbReference type="Proteomes" id="UP000001962">
    <property type="component" value="Chromosome"/>
</dbReference>
<dbReference type="KEGG" id="aeh:Mlg_0840"/>
<feature type="transmembrane region" description="Helical" evidence="1">
    <location>
        <begin position="692"/>
        <end position="714"/>
    </location>
</feature>
<dbReference type="AlphaFoldDB" id="Q0AAE3"/>
<dbReference type="CDD" id="cd20708">
    <property type="entry name" value="MIX_IV"/>
    <property type="match status" value="1"/>
</dbReference>
<dbReference type="EMBL" id="CP000453">
    <property type="protein sequence ID" value="ABI56194.1"/>
    <property type="molecule type" value="Genomic_DNA"/>
</dbReference>
<keyword evidence="4" id="KW-1185">Reference proteome</keyword>
<keyword evidence="1" id="KW-0812">Transmembrane</keyword>